<dbReference type="PANTHER" id="PTHR47595">
    <property type="entry name" value="HEAT SHOCK 70 KDA PROTEIN 14"/>
    <property type="match status" value="1"/>
</dbReference>
<protein>
    <recommendedName>
        <fullName evidence="2">Myb/SANT-like DNA-binding domain-containing protein</fullName>
    </recommendedName>
</protein>
<reference evidence="3" key="1">
    <citation type="submission" date="2022-01" db="EMBL/GenBank/DDBJ databases">
        <authorList>
            <person name="King R."/>
        </authorList>
    </citation>
    <scope>NUCLEOTIDE SEQUENCE</scope>
</reference>
<dbReference type="Gene3D" id="1.10.10.60">
    <property type="entry name" value="Homeodomain-like"/>
    <property type="match status" value="1"/>
</dbReference>
<dbReference type="OrthoDB" id="676304at2759"/>
<evidence type="ECO:0000313" key="3">
    <source>
        <dbReference type="EMBL" id="CAG9771529.1"/>
    </source>
</evidence>
<proteinExistence type="predicted"/>
<dbReference type="Proteomes" id="UP001152799">
    <property type="component" value="Chromosome 7"/>
</dbReference>
<dbReference type="Pfam" id="PF13837">
    <property type="entry name" value="Myb_DNA-bind_4"/>
    <property type="match status" value="1"/>
</dbReference>
<accession>A0A9N9MV27</accession>
<feature type="domain" description="Myb/SANT-like DNA-binding" evidence="2">
    <location>
        <begin position="88"/>
        <end position="173"/>
    </location>
</feature>
<organism evidence="3 5">
    <name type="scientific">Ceutorhynchus assimilis</name>
    <name type="common">cabbage seed weevil</name>
    <dbReference type="NCBI Taxonomy" id="467358"/>
    <lineage>
        <taxon>Eukaryota</taxon>
        <taxon>Metazoa</taxon>
        <taxon>Ecdysozoa</taxon>
        <taxon>Arthropoda</taxon>
        <taxon>Hexapoda</taxon>
        <taxon>Insecta</taxon>
        <taxon>Pterygota</taxon>
        <taxon>Neoptera</taxon>
        <taxon>Endopterygota</taxon>
        <taxon>Coleoptera</taxon>
        <taxon>Polyphaga</taxon>
        <taxon>Cucujiformia</taxon>
        <taxon>Curculionidae</taxon>
        <taxon>Ceutorhynchinae</taxon>
        <taxon>Ceutorhynchus</taxon>
    </lineage>
</organism>
<dbReference type="AlphaFoldDB" id="A0A9N9MV27"/>
<name>A0A9N9MV27_9CUCU</name>
<dbReference type="EMBL" id="OU892285">
    <property type="protein sequence ID" value="CAG9773413.1"/>
    <property type="molecule type" value="Genomic_DNA"/>
</dbReference>
<evidence type="ECO:0000313" key="5">
    <source>
        <dbReference type="Proteomes" id="UP001152799"/>
    </source>
</evidence>
<feature type="compositionally biased region" description="Basic and acidic residues" evidence="1">
    <location>
        <begin position="193"/>
        <end position="205"/>
    </location>
</feature>
<feature type="compositionally biased region" description="Basic and acidic residues" evidence="1">
    <location>
        <begin position="219"/>
        <end position="239"/>
    </location>
</feature>
<feature type="region of interest" description="Disordered" evidence="1">
    <location>
        <begin position="62"/>
        <end position="83"/>
    </location>
</feature>
<gene>
    <name evidence="3" type="ORF">CEUTPL_LOCUS11961</name>
    <name evidence="4" type="ORF">CEUTPL_LOCUS13804</name>
</gene>
<sequence>MAMDISEQTYVVVVDEEGRPIITAENNILLCDKATQGLSSIPFTVNIANEFGIAYPLQKPCEQQENEPSTSSAAETPITETNEENSKIWNTENTLYLIDTVQKFDKQFSSGVKKNVWLKVAECCKHLHKTLNAKHCETKWKSLIRTYKNILLSNNTSGQKKRYWEFFDVMHAIMFKKPEITPVATCSSLRGLRVPDPEEKSKQNESKNQINVEENNEIDNSKSEIDEESGKENFESEFSKKRKRKNSEVEKRHRDKMQRLDRFNELFEKMIDKLPEK</sequence>
<dbReference type="PANTHER" id="PTHR47595:SF1">
    <property type="entry name" value="MYB_SANT-LIKE DNA-BINDING DOMAIN-CONTAINING PROTEIN"/>
    <property type="match status" value="1"/>
</dbReference>
<dbReference type="InterPro" id="IPR044822">
    <property type="entry name" value="Myb_DNA-bind_4"/>
</dbReference>
<feature type="region of interest" description="Disordered" evidence="1">
    <location>
        <begin position="192"/>
        <end position="256"/>
    </location>
</feature>
<keyword evidence="5" id="KW-1185">Reference proteome</keyword>
<evidence type="ECO:0000313" key="4">
    <source>
        <dbReference type="EMBL" id="CAG9773413.1"/>
    </source>
</evidence>
<dbReference type="EMBL" id="OU892283">
    <property type="protein sequence ID" value="CAG9771529.1"/>
    <property type="molecule type" value="Genomic_DNA"/>
</dbReference>
<feature type="compositionally biased region" description="Basic and acidic residues" evidence="1">
    <location>
        <begin position="246"/>
        <end position="256"/>
    </location>
</feature>
<evidence type="ECO:0000259" key="2">
    <source>
        <dbReference type="Pfam" id="PF13837"/>
    </source>
</evidence>
<evidence type="ECO:0000256" key="1">
    <source>
        <dbReference type="SAM" id="MobiDB-lite"/>
    </source>
</evidence>
<dbReference type="Proteomes" id="UP001152799">
    <property type="component" value="Chromosome 9"/>
</dbReference>
<feature type="compositionally biased region" description="Polar residues" evidence="1">
    <location>
        <begin position="62"/>
        <end position="80"/>
    </location>
</feature>